<dbReference type="Proteomes" id="UP000028990">
    <property type="component" value="Unassembled WGS sequence"/>
</dbReference>
<dbReference type="AlphaFoldDB" id="A0A091DVV0"/>
<reference evidence="2 3" key="1">
    <citation type="submission" date="2013-11" db="EMBL/GenBank/DDBJ databases">
        <title>The Damaraland mole rat (Fukomys damarensis) genome and evolution of African mole rats.</title>
        <authorList>
            <person name="Gladyshev V.N."/>
            <person name="Fang X."/>
        </authorList>
    </citation>
    <scope>NUCLEOTIDE SEQUENCE [LARGE SCALE GENOMIC DNA]</scope>
    <source>
        <tissue evidence="2">Liver</tissue>
    </source>
</reference>
<proteinExistence type="predicted"/>
<dbReference type="EMBL" id="KN123060">
    <property type="protein sequence ID" value="KFO26936.1"/>
    <property type="molecule type" value="Genomic_DNA"/>
</dbReference>
<accession>A0A091DVV0</accession>
<organism evidence="2 3">
    <name type="scientific">Fukomys damarensis</name>
    <name type="common">Damaraland mole rat</name>
    <name type="synonym">Cryptomys damarensis</name>
    <dbReference type="NCBI Taxonomy" id="885580"/>
    <lineage>
        <taxon>Eukaryota</taxon>
        <taxon>Metazoa</taxon>
        <taxon>Chordata</taxon>
        <taxon>Craniata</taxon>
        <taxon>Vertebrata</taxon>
        <taxon>Euteleostomi</taxon>
        <taxon>Mammalia</taxon>
        <taxon>Eutheria</taxon>
        <taxon>Euarchontoglires</taxon>
        <taxon>Glires</taxon>
        <taxon>Rodentia</taxon>
        <taxon>Hystricomorpha</taxon>
        <taxon>Bathyergidae</taxon>
        <taxon>Fukomys</taxon>
    </lineage>
</organism>
<sequence>MGKLDQSAGQRGQESCERQDHRVLFHEGPRGFADWASSREKIQKGTPLCTDNSRFCPLSSNPLPCEELWDLWQNGSYISLGTASSLGSIRLDQRTLMGPVFTRMRWWLNVFGPHWRPEAHGRAPELPVPFASVSQTCGSVSKELEKRPRRCFRYPRTFCGFDNFLCE</sequence>
<keyword evidence="3" id="KW-1185">Reference proteome</keyword>
<evidence type="ECO:0000313" key="2">
    <source>
        <dbReference type="EMBL" id="KFO26936.1"/>
    </source>
</evidence>
<gene>
    <name evidence="2" type="ORF">H920_11696</name>
</gene>
<feature type="region of interest" description="Disordered" evidence="1">
    <location>
        <begin position="1"/>
        <end position="20"/>
    </location>
</feature>
<protein>
    <submittedName>
        <fullName evidence="2">Uncharacterized protein</fullName>
    </submittedName>
</protein>
<evidence type="ECO:0000313" key="3">
    <source>
        <dbReference type="Proteomes" id="UP000028990"/>
    </source>
</evidence>
<evidence type="ECO:0000256" key="1">
    <source>
        <dbReference type="SAM" id="MobiDB-lite"/>
    </source>
</evidence>
<name>A0A091DVV0_FUKDA</name>